<sequence>MSGRNARAGLPFLYQDQPGRVGRDRLELLTTLIAGPSFDPVFRPDVIEIPPGHSIYRWECVVGGCERSRAGGTDLCSEHGQQWARDRERGTGKATFLTAATGLTRHVRAEEMVCRVCPQRPVANTELRLCQRHRSRWRHHQKANGETADLAAWLAEQLPLPGYGACRVVVCTNLADSPVGLCSRHQIRYNRDKRPGRAGLPSSWWHRYEQLGRPVPIEYTDEATFRGWCASTPAPFWPGQINLLGLRPLVRAEIKWGLFIHTQRARPTRWDLGWIRSLVATCRDHDIETLIGLKFGVGGRAGFTGAIAKEILHELRLVYFTPAETRDAGFIETDHFGVRFDQRASHVDLTGISQRWLRDLVWDYLAALLQSPRCPRSGGVVDGIRRAAIELGGFLEIDAPGGGHDPTVVDGEHMRRFVADQRRRERDGLASLAITQPGGKASIVTTVTRSTVFNALHKMLRDALDTGAADRIGLAREFIVVVPTAGATTGRTPRRPFSDELARALADETNLRRLAEVHDPQDRGLRDMWEITVTTGRRIGEVLQVRWDCLGRYGGLPMFWHDQTKVGNYDAAIRIPERLHDVIAERQRKTLERFTAEHGRRPADTERAGLALFPSSHRNHDGTVALNYQFFHRRFREWIADLDLGHCVPHQARHTLATNLMRAGASLTHIRRYLGQVSDRMAEHYVHLSNSDLEDVLQQVWVAGPGTANPGELLNSTAGSMTREHAQSLAIDLSRRSTPAEGGFCTFQPVVDGGACPWNLDCHNCDKFVLSGADLLYWRRKREQWRQLAEGAPDDATADYLYRYFEPTARAIDGLEKALAALGMLDQALALDLRKPQDYFHRVWSTAFRAGELAETLSTAPDENTDTAGEEREACA</sequence>
<dbReference type="InterPro" id="IPR011010">
    <property type="entry name" value="DNA_brk_join_enz"/>
</dbReference>
<dbReference type="EMBL" id="SSGD01000112">
    <property type="protein sequence ID" value="TXI53188.1"/>
    <property type="molecule type" value="Genomic_DNA"/>
</dbReference>
<proteinExistence type="inferred from homology"/>
<evidence type="ECO:0000256" key="3">
    <source>
        <dbReference type="ARBA" id="ARBA00023172"/>
    </source>
</evidence>
<dbReference type="Gene3D" id="1.10.443.10">
    <property type="entry name" value="Intergrase catalytic core"/>
    <property type="match status" value="1"/>
</dbReference>
<dbReference type="SUPFAM" id="SSF56349">
    <property type="entry name" value="DNA breaking-rejoining enzymes"/>
    <property type="match status" value="1"/>
</dbReference>
<dbReference type="InterPro" id="IPR002104">
    <property type="entry name" value="Integrase_catalytic"/>
</dbReference>
<comment type="caution">
    <text evidence="6">The sequence shown here is derived from an EMBL/GenBank/DDBJ whole genome shotgun (WGS) entry which is preliminary data.</text>
</comment>
<comment type="similarity">
    <text evidence="1">Belongs to the 'phage' integrase family.</text>
</comment>
<evidence type="ECO:0000256" key="4">
    <source>
        <dbReference type="SAM" id="MobiDB-lite"/>
    </source>
</evidence>
<evidence type="ECO:0000313" key="6">
    <source>
        <dbReference type="EMBL" id="TXI53188.1"/>
    </source>
</evidence>
<dbReference type="GO" id="GO:0006310">
    <property type="term" value="P:DNA recombination"/>
    <property type="evidence" value="ECO:0007669"/>
    <property type="project" value="UniProtKB-KW"/>
</dbReference>
<protein>
    <submittedName>
        <fullName evidence="6">Site-specific integrase</fullName>
    </submittedName>
</protein>
<dbReference type="InterPro" id="IPR013762">
    <property type="entry name" value="Integrase-like_cat_sf"/>
</dbReference>
<feature type="domain" description="Tyr recombinase" evidence="5">
    <location>
        <begin position="500"/>
        <end position="698"/>
    </location>
</feature>
<reference evidence="6 7" key="1">
    <citation type="submission" date="2018-09" db="EMBL/GenBank/DDBJ databases">
        <title>Metagenome Assembled Genomes from an Advanced Water Purification Facility.</title>
        <authorList>
            <person name="Stamps B.W."/>
            <person name="Spear J.R."/>
        </authorList>
    </citation>
    <scope>NUCLEOTIDE SEQUENCE [LARGE SCALE GENOMIC DNA]</scope>
    <source>
        <strain evidence="6">Bin_29_2</strain>
    </source>
</reference>
<evidence type="ECO:0000313" key="7">
    <source>
        <dbReference type="Proteomes" id="UP000321797"/>
    </source>
</evidence>
<dbReference type="InterPro" id="IPR050090">
    <property type="entry name" value="Tyrosine_recombinase_XerCD"/>
</dbReference>
<keyword evidence="2" id="KW-0238">DNA-binding</keyword>
<dbReference type="Pfam" id="PF00589">
    <property type="entry name" value="Phage_integrase"/>
    <property type="match status" value="1"/>
</dbReference>
<dbReference type="PANTHER" id="PTHR30349">
    <property type="entry name" value="PHAGE INTEGRASE-RELATED"/>
    <property type="match status" value="1"/>
</dbReference>
<dbReference type="Proteomes" id="UP000321797">
    <property type="component" value="Unassembled WGS sequence"/>
</dbReference>
<keyword evidence="3" id="KW-0233">DNA recombination</keyword>
<gene>
    <name evidence="6" type="ORF">E6Q54_17030</name>
</gene>
<accession>A0A5C7XV41</accession>
<dbReference type="PROSITE" id="PS51898">
    <property type="entry name" value="TYR_RECOMBINASE"/>
    <property type="match status" value="1"/>
</dbReference>
<feature type="region of interest" description="Disordered" evidence="4">
    <location>
        <begin position="857"/>
        <end position="876"/>
    </location>
</feature>
<name>A0A5C7XV41_9MYCO</name>
<evidence type="ECO:0000256" key="2">
    <source>
        <dbReference type="ARBA" id="ARBA00023125"/>
    </source>
</evidence>
<dbReference type="PANTHER" id="PTHR30349:SF41">
    <property type="entry name" value="INTEGRASE_RECOMBINASE PROTEIN MJ0367-RELATED"/>
    <property type="match status" value="1"/>
</dbReference>
<dbReference type="CDD" id="cd00397">
    <property type="entry name" value="DNA_BRE_C"/>
    <property type="match status" value="1"/>
</dbReference>
<evidence type="ECO:0000256" key="1">
    <source>
        <dbReference type="ARBA" id="ARBA00008857"/>
    </source>
</evidence>
<dbReference type="GO" id="GO:0003677">
    <property type="term" value="F:DNA binding"/>
    <property type="evidence" value="ECO:0007669"/>
    <property type="project" value="UniProtKB-KW"/>
</dbReference>
<organism evidence="6 7">
    <name type="scientific">Mycolicibacter arupensis</name>
    <dbReference type="NCBI Taxonomy" id="342002"/>
    <lineage>
        <taxon>Bacteria</taxon>
        <taxon>Bacillati</taxon>
        <taxon>Actinomycetota</taxon>
        <taxon>Actinomycetes</taxon>
        <taxon>Mycobacteriales</taxon>
        <taxon>Mycobacteriaceae</taxon>
        <taxon>Mycolicibacter</taxon>
    </lineage>
</organism>
<evidence type="ECO:0000259" key="5">
    <source>
        <dbReference type="PROSITE" id="PS51898"/>
    </source>
</evidence>
<dbReference type="AlphaFoldDB" id="A0A5C7XV41"/>
<dbReference type="GO" id="GO:0015074">
    <property type="term" value="P:DNA integration"/>
    <property type="evidence" value="ECO:0007669"/>
    <property type="project" value="InterPro"/>
</dbReference>
<dbReference type="RefSeq" id="WP_149773043.1">
    <property type="nucleotide sequence ID" value="NZ_SSGD01000112.1"/>
</dbReference>